<name>G2XVE0_BOTF4</name>
<evidence type="ECO:0000313" key="4">
    <source>
        <dbReference type="EMBL" id="CCD44460.1"/>
    </source>
</evidence>
<feature type="region of interest" description="Disordered" evidence="2">
    <location>
        <begin position="382"/>
        <end position="402"/>
    </location>
</feature>
<evidence type="ECO:0000313" key="5">
    <source>
        <dbReference type="Proteomes" id="UP000008177"/>
    </source>
</evidence>
<dbReference type="InterPro" id="IPR036236">
    <property type="entry name" value="Znf_C2H2_sf"/>
</dbReference>
<dbReference type="GO" id="GO:0008270">
    <property type="term" value="F:zinc ion binding"/>
    <property type="evidence" value="ECO:0007669"/>
    <property type="project" value="UniProtKB-KW"/>
</dbReference>
<protein>
    <submittedName>
        <fullName evidence="4">Similar to transcription factor Zn, C2H2</fullName>
    </submittedName>
</protein>
<evidence type="ECO:0000259" key="3">
    <source>
        <dbReference type="PROSITE" id="PS50157"/>
    </source>
</evidence>
<dbReference type="PROSITE" id="PS00028">
    <property type="entry name" value="ZINC_FINGER_C2H2_1"/>
    <property type="match status" value="2"/>
</dbReference>
<gene>
    <name evidence="4" type="ORF">BofuT4_P053610.1</name>
</gene>
<keyword evidence="1" id="KW-0862">Zinc</keyword>
<dbReference type="SUPFAM" id="SSF57667">
    <property type="entry name" value="beta-beta-alpha zinc fingers"/>
    <property type="match status" value="1"/>
</dbReference>
<dbReference type="STRING" id="999810.G2XVE0"/>
<evidence type="ECO:0000256" key="2">
    <source>
        <dbReference type="SAM" id="MobiDB-lite"/>
    </source>
</evidence>
<feature type="compositionally biased region" description="Polar residues" evidence="2">
    <location>
        <begin position="814"/>
        <end position="826"/>
    </location>
</feature>
<feature type="domain" description="C2H2-type" evidence="3">
    <location>
        <begin position="653"/>
        <end position="683"/>
    </location>
</feature>
<dbReference type="HOGENOM" id="CLU_015024_0_0_1"/>
<feature type="region of interest" description="Disordered" evidence="2">
    <location>
        <begin position="22"/>
        <end position="49"/>
    </location>
</feature>
<dbReference type="PROSITE" id="PS50157">
    <property type="entry name" value="ZINC_FINGER_C2H2_2"/>
    <property type="match status" value="1"/>
</dbReference>
<feature type="region of interest" description="Disordered" evidence="2">
    <location>
        <begin position="492"/>
        <end position="512"/>
    </location>
</feature>
<feature type="region of interest" description="Disordered" evidence="2">
    <location>
        <begin position="786"/>
        <end position="859"/>
    </location>
</feature>
<proteinExistence type="predicted"/>
<dbReference type="EMBL" id="FQ790271">
    <property type="protein sequence ID" value="CCD44460.1"/>
    <property type="molecule type" value="Genomic_DNA"/>
</dbReference>
<dbReference type="eggNOG" id="ENOG502S2SN">
    <property type="taxonomic scope" value="Eukaryota"/>
</dbReference>
<organism evidence="4 5">
    <name type="scientific">Botryotinia fuckeliana (strain T4)</name>
    <name type="common">Noble rot fungus</name>
    <name type="synonym">Botrytis cinerea</name>
    <dbReference type="NCBI Taxonomy" id="999810"/>
    <lineage>
        <taxon>Eukaryota</taxon>
        <taxon>Fungi</taxon>
        <taxon>Dikarya</taxon>
        <taxon>Ascomycota</taxon>
        <taxon>Pezizomycotina</taxon>
        <taxon>Leotiomycetes</taxon>
        <taxon>Helotiales</taxon>
        <taxon>Sclerotiniaceae</taxon>
        <taxon>Botrytis</taxon>
    </lineage>
</organism>
<feature type="compositionally biased region" description="Basic and acidic residues" evidence="2">
    <location>
        <begin position="850"/>
        <end position="859"/>
    </location>
</feature>
<reference evidence="5" key="1">
    <citation type="journal article" date="2011" name="PLoS Genet.">
        <title>Genomic analysis of the necrotrophic fungal pathogens Sclerotinia sclerotiorum and Botrytis cinerea.</title>
        <authorList>
            <person name="Amselem J."/>
            <person name="Cuomo C.A."/>
            <person name="van Kan J.A."/>
            <person name="Viaud M."/>
            <person name="Benito E.P."/>
            <person name="Couloux A."/>
            <person name="Coutinho P.M."/>
            <person name="de Vries R.P."/>
            <person name="Dyer P.S."/>
            <person name="Fillinger S."/>
            <person name="Fournier E."/>
            <person name="Gout L."/>
            <person name="Hahn M."/>
            <person name="Kohn L."/>
            <person name="Lapalu N."/>
            <person name="Plummer K.M."/>
            <person name="Pradier J.M."/>
            <person name="Quevillon E."/>
            <person name="Sharon A."/>
            <person name="Simon A."/>
            <person name="ten Have A."/>
            <person name="Tudzynski B."/>
            <person name="Tudzynski P."/>
            <person name="Wincker P."/>
            <person name="Andrew M."/>
            <person name="Anthouard V."/>
            <person name="Beever R.E."/>
            <person name="Beffa R."/>
            <person name="Benoit I."/>
            <person name="Bouzid O."/>
            <person name="Brault B."/>
            <person name="Chen Z."/>
            <person name="Choquer M."/>
            <person name="Collemare J."/>
            <person name="Cotton P."/>
            <person name="Danchin E.G."/>
            <person name="Da Silva C."/>
            <person name="Gautier A."/>
            <person name="Giraud C."/>
            <person name="Giraud T."/>
            <person name="Gonzalez C."/>
            <person name="Grossetete S."/>
            <person name="Guldener U."/>
            <person name="Henrissat B."/>
            <person name="Howlett B.J."/>
            <person name="Kodira C."/>
            <person name="Kretschmer M."/>
            <person name="Lappartient A."/>
            <person name="Leroch M."/>
            <person name="Levis C."/>
            <person name="Mauceli E."/>
            <person name="Neuveglise C."/>
            <person name="Oeser B."/>
            <person name="Pearson M."/>
            <person name="Poulain J."/>
            <person name="Poussereau N."/>
            <person name="Quesneville H."/>
            <person name="Rascle C."/>
            <person name="Schumacher J."/>
            <person name="Segurens B."/>
            <person name="Sexton A."/>
            <person name="Silva E."/>
            <person name="Sirven C."/>
            <person name="Soanes D.M."/>
            <person name="Talbot N.J."/>
            <person name="Templeton M."/>
            <person name="Yandava C."/>
            <person name="Yarden O."/>
            <person name="Zeng Q."/>
            <person name="Rollins J.A."/>
            <person name="Lebrun M.H."/>
            <person name="Dickman M."/>
        </authorList>
    </citation>
    <scope>NUCLEOTIDE SEQUENCE [LARGE SCALE GENOMIC DNA]</scope>
    <source>
        <strain evidence="5">T4</strain>
    </source>
</reference>
<dbReference type="Gene3D" id="3.30.160.60">
    <property type="entry name" value="Classic Zinc Finger"/>
    <property type="match status" value="2"/>
</dbReference>
<dbReference type="PANTHER" id="PTHR35391:SF3">
    <property type="entry name" value="FINGER DOMAIN PROTEIN, PUTATIVE (AFU_ORTHOLOGUE AFUA_8G04300)-RELATED"/>
    <property type="match status" value="1"/>
</dbReference>
<dbReference type="PANTHER" id="PTHR35391">
    <property type="entry name" value="C2H2-TYPE DOMAIN-CONTAINING PROTEIN-RELATED"/>
    <property type="match status" value="1"/>
</dbReference>
<feature type="region of interest" description="Disordered" evidence="2">
    <location>
        <begin position="427"/>
        <end position="458"/>
    </location>
</feature>
<accession>G2XVE0</accession>
<keyword evidence="1" id="KW-0479">Metal-binding</keyword>
<sequence>MIKLMSMHPNYSRNGSYSRHYYPPPPSMHTSDSGYGSTRGEMGPPSLDFPPQPIEIDLSNSRTLPSPSLSSSVAWEPTLFPSPHGFPDLNSPYGPISRMQQLPMDRATGQAPLLQWYADNDGPWYPKTISDPVPEERTNSKVRSNNRAPVAFGGPYRQQDPVENGPFHFGGPPQSDSGYETRRSHGNASIFSSDINDRDQDCQSLAGHVADYQPFQGLNEALQSRETGRPETWAVHLPASINSPGLFCPTCSKSVKTKSELKKHDLRHKKPFVCTYPGCGRAEGFSTTNDLDRHTKSKHPSATTSRAESMKRYRCVVPGCKSKDKLWPRLDNFRSHLKRVHAKSDQLGDNFEEMIRQAEYLEPSGLPQDAHLSAEVSTHDISHNREVNQFSPKPQDIKSNGKPVYPNLIQDLVTPMDIPMEKPLGAGVNASGTAIPGPNSPPSDSHTRDTIKPSELLRNPSEVINKTFLESVLSTPVGTKSVLDRNLDHVSRPSVERNTLPPAGKATRHSSVSATDATIAGMLRIAFAEEKNPPDDGALPMGRKVLPNGKSSPADSWGSTTDKAACLLDELNDSISSTTDDSLDQEKVVEVFKTLQKLGYIIQKDPNHTPRIQNTGSVASNKSENQVTCEVCKKFKGRPCELKKHMKRHERPYGCTFLACNKTFGSKNDWKRHENSQHFHLETWRCDKEKPEGGACAKVSYRRQTFQEHLKKEHDIIDQAAVQNKVEACRIGRNCQARFWCGFCVSLVDLKNQSFAAWTERFDHIDNHFMGRHGLKKQSIQNWIPVDSDKSRGDVDNPNILGGSSPKDGRQELSTDSTNDFGTSSPEPVGNKGASSALVGQESRISKKRERSDDKNDRPAKYTKITEIVYCCHCADDLGRTLALSPKCTSCNHDVCNECKSDSIGNCEGQKV</sequence>
<dbReference type="AlphaFoldDB" id="G2XVE0"/>
<dbReference type="OrthoDB" id="6077919at2759"/>
<keyword evidence="1" id="KW-0863">Zinc-finger</keyword>
<dbReference type="InParanoid" id="G2XVE0"/>
<dbReference type="SMART" id="SM00355">
    <property type="entry name" value="ZnF_C2H2"/>
    <property type="match status" value="6"/>
</dbReference>
<dbReference type="InterPro" id="IPR013087">
    <property type="entry name" value="Znf_C2H2_type"/>
</dbReference>
<feature type="region of interest" description="Disordered" evidence="2">
    <location>
        <begin position="130"/>
        <end position="196"/>
    </location>
</feature>
<dbReference type="Proteomes" id="UP000008177">
    <property type="component" value="Unplaced contigs"/>
</dbReference>
<evidence type="ECO:0000256" key="1">
    <source>
        <dbReference type="PROSITE-ProRule" id="PRU00042"/>
    </source>
</evidence>